<dbReference type="Proteomes" id="UP001189429">
    <property type="component" value="Unassembled WGS sequence"/>
</dbReference>
<evidence type="ECO:0000313" key="7">
    <source>
        <dbReference type="EMBL" id="CAK0886618.1"/>
    </source>
</evidence>
<dbReference type="InterPro" id="IPR032432">
    <property type="entry name" value="Radical_SAM_C"/>
</dbReference>
<proteinExistence type="predicted"/>
<dbReference type="InterPro" id="IPR039661">
    <property type="entry name" value="ELP3"/>
</dbReference>
<protein>
    <recommendedName>
        <fullName evidence="6">Radical SAM C-terminal extension domain-containing protein</fullName>
    </recommendedName>
</protein>
<sequence length="81" mass="9481">MRSINDFCFAVRPRLILQYSAEEGRYVPYYDKDPYLLVDLLCRVKAEVHPWIRLNRVIRDIPEVSIVAGNSNTNLRQVLST</sequence>
<evidence type="ECO:0000256" key="5">
    <source>
        <dbReference type="ARBA" id="ARBA00023014"/>
    </source>
</evidence>
<organism evidence="7 8">
    <name type="scientific">Prorocentrum cordatum</name>
    <dbReference type="NCBI Taxonomy" id="2364126"/>
    <lineage>
        <taxon>Eukaryota</taxon>
        <taxon>Sar</taxon>
        <taxon>Alveolata</taxon>
        <taxon>Dinophyceae</taxon>
        <taxon>Prorocentrales</taxon>
        <taxon>Prorocentraceae</taxon>
        <taxon>Prorocentrum</taxon>
    </lineage>
</organism>
<evidence type="ECO:0000256" key="4">
    <source>
        <dbReference type="ARBA" id="ARBA00023004"/>
    </source>
</evidence>
<evidence type="ECO:0000259" key="6">
    <source>
        <dbReference type="Pfam" id="PF16199"/>
    </source>
</evidence>
<keyword evidence="8" id="KW-1185">Reference proteome</keyword>
<evidence type="ECO:0000256" key="3">
    <source>
        <dbReference type="ARBA" id="ARBA00022723"/>
    </source>
</evidence>
<keyword evidence="3" id="KW-0479">Metal-binding</keyword>
<gene>
    <name evidence="7" type="ORF">PCOR1329_LOCUS67917</name>
</gene>
<feature type="domain" description="Radical SAM C-terminal extension" evidence="6">
    <location>
        <begin position="21"/>
        <end position="78"/>
    </location>
</feature>
<keyword evidence="4" id="KW-0408">Iron</keyword>
<keyword evidence="5" id="KW-0411">Iron-sulfur</keyword>
<keyword evidence="2" id="KW-0949">S-adenosyl-L-methionine</keyword>
<dbReference type="PANTHER" id="PTHR11135">
    <property type="entry name" value="HISTONE ACETYLTRANSFERASE-RELATED"/>
    <property type="match status" value="1"/>
</dbReference>
<name>A0ABN9WNL7_9DINO</name>
<evidence type="ECO:0000313" key="8">
    <source>
        <dbReference type="Proteomes" id="UP001189429"/>
    </source>
</evidence>
<keyword evidence="1" id="KW-0004">4Fe-4S</keyword>
<feature type="non-terminal residue" evidence="7">
    <location>
        <position position="81"/>
    </location>
</feature>
<evidence type="ECO:0000256" key="1">
    <source>
        <dbReference type="ARBA" id="ARBA00022485"/>
    </source>
</evidence>
<evidence type="ECO:0000256" key="2">
    <source>
        <dbReference type="ARBA" id="ARBA00022691"/>
    </source>
</evidence>
<dbReference type="PANTHER" id="PTHR11135:SF2">
    <property type="entry name" value="ELONGATOR COMPLEX PROTEIN 3"/>
    <property type="match status" value="1"/>
</dbReference>
<accession>A0ABN9WNL7</accession>
<dbReference type="EMBL" id="CAUYUJ010018829">
    <property type="protein sequence ID" value="CAK0886618.1"/>
    <property type="molecule type" value="Genomic_DNA"/>
</dbReference>
<reference evidence="7" key="1">
    <citation type="submission" date="2023-10" db="EMBL/GenBank/DDBJ databases">
        <authorList>
            <person name="Chen Y."/>
            <person name="Shah S."/>
            <person name="Dougan E. K."/>
            <person name="Thang M."/>
            <person name="Chan C."/>
        </authorList>
    </citation>
    <scope>NUCLEOTIDE SEQUENCE [LARGE SCALE GENOMIC DNA]</scope>
</reference>
<dbReference type="Pfam" id="PF16199">
    <property type="entry name" value="Radical_SAM_C"/>
    <property type="match status" value="1"/>
</dbReference>
<comment type="caution">
    <text evidence="7">The sequence shown here is derived from an EMBL/GenBank/DDBJ whole genome shotgun (WGS) entry which is preliminary data.</text>
</comment>